<dbReference type="Pfam" id="PF00465">
    <property type="entry name" value="Fe-ADH"/>
    <property type="match status" value="1"/>
</dbReference>
<feature type="domain" description="Fe-containing alcohol dehydrogenase-like C-terminal" evidence="5">
    <location>
        <begin position="187"/>
        <end position="385"/>
    </location>
</feature>
<sequence length="386" mass="39487">MVAGLSLPRIMRVGRGAAGELGDVVAGLGLSRPLLVTDAFLVGTGAADRLTAALEGAGLHPRLFSDTVPDPTTDSLASGLKVLREHEADSVIGLGGGSPMDTAKALALLGVQGGRMRDYKAPRVNVGPALPVVAVPTTAGSGSEATQFTVITDSATDEKMLCAGPAFLPLAAVVDVELTLSMPYRLTADTGIDALTHAVEAYVSRKANPFSDGLALTAIATVGRHLRRACADGADTEARAAMMLAATQAGIAFSNSSVALVHGMSRPIGAHFHVAHGLSNAMLFPAVTDFSVPAAPSRYADCARALGAASAADGDATAAAKFVDALTVLCHDLAVPTPRAHGIDRDAWARLTPLMAEQALASGSPANNPVVPTADRIQELYARIYD</sequence>
<dbReference type="KEGG" id="scad:DN051_35380"/>
<dbReference type="FunFam" id="3.40.50.1970:FF:000003">
    <property type="entry name" value="Alcohol dehydrogenase, iron-containing"/>
    <property type="match status" value="1"/>
</dbReference>
<dbReference type="InterPro" id="IPR056798">
    <property type="entry name" value="ADH_Fe_C"/>
</dbReference>
<dbReference type="Gene3D" id="1.20.1090.10">
    <property type="entry name" value="Dehydroquinate synthase-like - alpha domain"/>
    <property type="match status" value="1"/>
</dbReference>
<reference evidence="6 7" key="1">
    <citation type="journal article" date="2019" name="Int. J. Syst. Evol. Microbiol.">
        <title>Streptomyces cadmiisoli sp. nov., a novel actinomycete isolated from cadmium-contaminated soil.</title>
        <authorList>
            <person name="Li K."/>
            <person name="Tang X."/>
            <person name="Zhao J."/>
            <person name="Guo Y."/>
            <person name="Tang Y."/>
            <person name="Gao J."/>
        </authorList>
    </citation>
    <scope>NUCLEOTIDE SEQUENCE [LARGE SCALE GENOMIC DNA]</scope>
    <source>
        <strain evidence="6 7">ZFG47</strain>
    </source>
</reference>
<evidence type="ECO:0000256" key="1">
    <source>
        <dbReference type="ARBA" id="ARBA00007358"/>
    </source>
</evidence>
<evidence type="ECO:0000313" key="7">
    <source>
        <dbReference type="Proteomes" id="UP000249616"/>
    </source>
</evidence>
<dbReference type="AlphaFoldDB" id="A0A2Z4J8P7"/>
<evidence type="ECO:0000256" key="3">
    <source>
        <dbReference type="ARBA" id="ARBA00023027"/>
    </source>
</evidence>
<organism evidence="6 7">
    <name type="scientific">Streptomyces cadmiisoli</name>
    <dbReference type="NCBI Taxonomy" id="2184053"/>
    <lineage>
        <taxon>Bacteria</taxon>
        <taxon>Bacillati</taxon>
        <taxon>Actinomycetota</taxon>
        <taxon>Actinomycetes</taxon>
        <taxon>Kitasatosporales</taxon>
        <taxon>Streptomycetaceae</taxon>
        <taxon>Streptomyces</taxon>
        <taxon>Streptomyces aurantiacus group</taxon>
    </lineage>
</organism>
<dbReference type="Proteomes" id="UP000249616">
    <property type="component" value="Chromosome"/>
</dbReference>
<dbReference type="EMBL" id="CP030073">
    <property type="protein sequence ID" value="AWW41307.1"/>
    <property type="molecule type" value="Genomic_DNA"/>
</dbReference>
<dbReference type="Gene3D" id="3.40.50.1970">
    <property type="match status" value="1"/>
</dbReference>
<dbReference type="PROSITE" id="PS00913">
    <property type="entry name" value="ADH_IRON_1"/>
    <property type="match status" value="1"/>
</dbReference>
<dbReference type="FunFam" id="1.20.1090.10:FF:000001">
    <property type="entry name" value="Aldehyde-alcohol dehydrogenase"/>
    <property type="match status" value="1"/>
</dbReference>
<proteinExistence type="inferred from homology"/>
<evidence type="ECO:0000259" key="5">
    <source>
        <dbReference type="Pfam" id="PF25137"/>
    </source>
</evidence>
<protein>
    <submittedName>
        <fullName evidence="6">Alcohol dehydrogenase</fullName>
    </submittedName>
</protein>
<dbReference type="InterPro" id="IPR001670">
    <property type="entry name" value="ADH_Fe/GldA"/>
</dbReference>
<evidence type="ECO:0000313" key="6">
    <source>
        <dbReference type="EMBL" id="AWW41307.1"/>
    </source>
</evidence>
<dbReference type="GO" id="GO:0004022">
    <property type="term" value="F:alcohol dehydrogenase (NAD+) activity"/>
    <property type="evidence" value="ECO:0007669"/>
    <property type="project" value="TreeGrafter"/>
</dbReference>
<keyword evidence="7" id="KW-1185">Reference proteome</keyword>
<dbReference type="GO" id="GO:0046872">
    <property type="term" value="F:metal ion binding"/>
    <property type="evidence" value="ECO:0007669"/>
    <property type="project" value="InterPro"/>
</dbReference>
<accession>A0A2Z4J8P7</accession>
<feature type="domain" description="Alcohol dehydrogenase iron-type/glycerol dehydrogenase GldA" evidence="4">
    <location>
        <begin position="8"/>
        <end position="175"/>
    </location>
</feature>
<gene>
    <name evidence="6" type="ORF">DN051_35380</name>
</gene>
<keyword evidence="3" id="KW-0520">NAD</keyword>
<keyword evidence="2" id="KW-0560">Oxidoreductase</keyword>
<dbReference type="CDD" id="cd08194">
    <property type="entry name" value="Fe-ADH-like"/>
    <property type="match status" value="1"/>
</dbReference>
<evidence type="ECO:0000256" key="2">
    <source>
        <dbReference type="ARBA" id="ARBA00023002"/>
    </source>
</evidence>
<dbReference type="PANTHER" id="PTHR11496:SF102">
    <property type="entry name" value="ALCOHOL DEHYDROGENASE 4"/>
    <property type="match status" value="1"/>
</dbReference>
<dbReference type="Pfam" id="PF25137">
    <property type="entry name" value="ADH_Fe_C"/>
    <property type="match status" value="1"/>
</dbReference>
<evidence type="ECO:0000259" key="4">
    <source>
        <dbReference type="Pfam" id="PF00465"/>
    </source>
</evidence>
<comment type="similarity">
    <text evidence="1">Belongs to the iron-containing alcohol dehydrogenase family.</text>
</comment>
<dbReference type="InterPro" id="IPR018211">
    <property type="entry name" value="ADH_Fe_CS"/>
</dbReference>
<dbReference type="InterPro" id="IPR039697">
    <property type="entry name" value="Alcohol_dehydrogenase_Fe"/>
</dbReference>
<name>A0A2Z4J8P7_9ACTN</name>
<dbReference type="RefSeq" id="WP_112440698.1">
    <property type="nucleotide sequence ID" value="NZ_CBDRHE010000031.1"/>
</dbReference>
<dbReference type="SUPFAM" id="SSF56796">
    <property type="entry name" value="Dehydroquinate synthase-like"/>
    <property type="match status" value="1"/>
</dbReference>
<dbReference type="PANTHER" id="PTHR11496">
    <property type="entry name" value="ALCOHOL DEHYDROGENASE"/>
    <property type="match status" value="1"/>
</dbReference>